<dbReference type="Pfam" id="PF00171">
    <property type="entry name" value="Aldedh"/>
    <property type="match status" value="1"/>
</dbReference>
<evidence type="ECO:0000313" key="12">
    <source>
        <dbReference type="Proteomes" id="UP000199648"/>
    </source>
</evidence>
<comment type="similarity">
    <text evidence="5">In the C-terminal section; belongs to the aldehyde dehydrogenase family.</text>
</comment>
<dbReference type="AlphaFoldDB" id="A0A1G5QBL2"/>
<dbReference type="NCBIfam" id="TIGR01238">
    <property type="entry name" value="D1pyr5carbox3"/>
    <property type="match status" value="1"/>
</dbReference>
<evidence type="ECO:0000256" key="3">
    <source>
        <dbReference type="ARBA" id="ARBA00023027"/>
    </source>
</evidence>
<evidence type="ECO:0000256" key="1">
    <source>
        <dbReference type="ARBA" id="ARBA00004786"/>
    </source>
</evidence>
<accession>A0A1G5QBL2</accession>
<dbReference type="EMBL" id="FMWD01000005">
    <property type="protein sequence ID" value="SCZ59253.1"/>
    <property type="molecule type" value="Genomic_DNA"/>
</dbReference>
<comment type="cofactor">
    <cofactor evidence="5">
        <name>FAD</name>
        <dbReference type="ChEBI" id="CHEBI:57692"/>
    </cofactor>
</comment>
<dbReference type="NCBIfam" id="NF008869">
    <property type="entry name" value="PRK11904.1"/>
    <property type="match status" value="1"/>
</dbReference>
<reference evidence="11 12" key="1">
    <citation type="submission" date="2016-10" db="EMBL/GenBank/DDBJ databases">
        <authorList>
            <person name="de Groot N.N."/>
        </authorList>
    </citation>
    <scope>NUCLEOTIDE SEQUENCE [LARGE SCALE GENOMIC DNA]</scope>
    <source>
        <strain evidence="11 12">HLD2</strain>
    </source>
</reference>
<dbReference type="GO" id="GO:0009898">
    <property type="term" value="C:cytoplasmic side of plasma membrane"/>
    <property type="evidence" value="ECO:0007669"/>
    <property type="project" value="TreeGrafter"/>
</dbReference>
<dbReference type="SUPFAM" id="SSF51730">
    <property type="entry name" value="FAD-linked oxidoreductase"/>
    <property type="match status" value="1"/>
</dbReference>
<dbReference type="PANTHER" id="PTHR42862">
    <property type="entry name" value="DELTA-1-PYRROLINE-5-CARBOXYLATE DEHYDROGENASE 1, ISOFORM A-RELATED"/>
    <property type="match status" value="1"/>
</dbReference>
<dbReference type="PROSITE" id="PS00070">
    <property type="entry name" value="ALDEHYDE_DEHYDR_CYS"/>
    <property type="match status" value="1"/>
</dbReference>
<comment type="pathway">
    <text evidence="5">Amino-acid degradation; L-proline degradation into L-glutamate; L-glutamate from L-proline: step 1/2.</text>
</comment>
<keyword evidence="5" id="KW-0678">Repressor</keyword>
<comment type="similarity">
    <text evidence="5">In the N-terminal section; belongs to the proline dehydrogenase family.</text>
</comment>
<keyword evidence="12" id="KW-1185">Reference proteome</keyword>
<dbReference type="OrthoDB" id="9812625at2"/>
<evidence type="ECO:0000259" key="7">
    <source>
        <dbReference type="Pfam" id="PF00171"/>
    </source>
</evidence>
<dbReference type="Gene3D" id="3.20.20.220">
    <property type="match status" value="1"/>
</dbReference>
<dbReference type="InterPro" id="IPR024089">
    <property type="entry name" value="PRODH_PutA_dom_I/II"/>
</dbReference>
<evidence type="ECO:0000259" key="10">
    <source>
        <dbReference type="Pfam" id="PF18327"/>
    </source>
</evidence>
<dbReference type="Gene3D" id="3.40.605.10">
    <property type="entry name" value="Aldehyde Dehydrogenase, Chain A, domain 1"/>
    <property type="match status" value="1"/>
</dbReference>
<keyword evidence="3 5" id="KW-0520">NAD</keyword>
<feature type="domain" description="Aldehyde dehydrogenase" evidence="7">
    <location>
        <begin position="567"/>
        <end position="1024"/>
    </location>
</feature>
<evidence type="ECO:0000256" key="6">
    <source>
        <dbReference type="PIRSR" id="PIRSR000197-1"/>
    </source>
</evidence>
<keyword evidence="5" id="KW-0642">Proline metabolism</keyword>
<proteinExistence type="inferred from homology"/>
<evidence type="ECO:0000313" key="11">
    <source>
        <dbReference type="EMBL" id="SCZ59253.1"/>
    </source>
</evidence>
<gene>
    <name evidence="11" type="ORF">SAMN03097708_01823</name>
</gene>
<dbReference type="EC" id="1.5.5.2" evidence="5"/>
<evidence type="ECO:0000256" key="2">
    <source>
        <dbReference type="ARBA" id="ARBA00023002"/>
    </source>
</evidence>
<comment type="pathway">
    <text evidence="1 5">Amino-acid degradation; L-proline degradation into L-glutamate; L-glutamate from L-proline: step 2/2.</text>
</comment>
<protein>
    <recommendedName>
        <fullName evidence="5">Bifunctional protein PutA</fullName>
    </recommendedName>
    <domain>
        <recommendedName>
            <fullName evidence="5">Proline dehydrogenase</fullName>
            <ecNumber evidence="5">1.5.5.2</ecNumber>
        </recommendedName>
        <alternativeName>
            <fullName evidence="5">Proline oxidase</fullName>
        </alternativeName>
    </domain>
    <domain>
        <recommendedName>
            <fullName evidence="5">Delta-1-pyrroline-5-carboxylate dehydrogenase</fullName>
            <shortName evidence="5">P5C dehydrogenase</shortName>
            <ecNumber evidence="5">1.2.1.88</ecNumber>
        </recommendedName>
        <alternativeName>
            <fullName evidence="5">L-glutamate gamma-semialdehyde dehydrogenase</fullName>
        </alternativeName>
    </domain>
</protein>
<keyword evidence="5" id="KW-0804">Transcription</keyword>
<dbReference type="InterPro" id="IPR016162">
    <property type="entry name" value="Ald_DH_N"/>
</dbReference>
<dbReference type="GO" id="GO:0004657">
    <property type="term" value="F:proline dehydrogenase activity"/>
    <property type="evidence" value="ECO:0007669"/>
    <property type="project" value="UniProtKB-UniRule"/>
</dbReference>
<dbReference type="GO" id="GO:0003700">
    <property type="term" value="F:DNA-binding transcription factor activity"/>
    <property type="evidence" value="ECO:0007669"/>
    <property type="project" value="InterPro"/>
</dbReference>
<dbReference type="Pfam" id="PF14850">
    <property type="entry name" value="Pro_dh-DNA_bdg"/>
    <property type="match status" value="1"/>
</dbReference>
<evidence type="ECO:0000256" key="4">
    <source>
        <dbReference type="ARBA" id="ARBA00048142"/>
    </source>
</evidence>
<keyword evidence="2 5" id="KW-0560">Oxidoreductase</keyword>
<feature type="active site" evidence="6">
    <location>
        <position position="798"/>
    </location>
</feature>
<dbReference type="SUPFAM" id="SSF53720">
    <property type="entry name" value="ALDH-like"/>
    <property type="match status" value="1"/>
</dbReference>
<dbReference type="GO" id="GO:0003677">
    <property type="term" value="F:DNA binding"/>
    <property type="evidence" value="ECO:0007669"/>
    <property type="project" value="UniProtKB-KW"/>
</dbReference>
<feature type="domain" description="Proline dehydrogenase" evidence="8">
    <location>
        <begin position="193"/>
        <end position="481"/>
    </location>
</feature>
<dbReference type="Gene3D" id="3.40.309.10">
    <property type="entry name" value="Aldehyde Dehydrogenase, Chain A, domain 2"/>
    <property type="match status" value="1"/>
</dbReference>
<dbReference type="InterPro" id="IPR024082">
    <property type="entry name" value="PRODH_PutA_dom_II"/>
</dbReference>
<dbReference type="InterPro" id="IPR002872">
    <property type="entry name" value="Proline_DH_dom"/>
</dbReference>
<keyword evidence="5" id="KW-0285">Flavoprotein</keyword>
<evidence type="ECO:0000259" key="9">
    <source>
        <dbReference type="Pfam" id="PF14850"/>
    </source>
</evidence>
<dbReference type="InterPro" id="IPR015590">
    <property type="entry name" value="Aldehyde_DH_dom"/>
</dbReference>
<dbReference type="GO" id="GO:0003842">
    <property type="term" value="F:L-glutamate gamma-semialdehyde dehydrogenase activity"/>
    <property type="evidence" value="ECO:0007669"/>
    <property type="project" value="UniProtKB-UniRule"/>
</dbReference>
<dbReference type="InterPro" id="IPR016163">
    <property type="entry name" value="Ald_DH_C"/>
</dbReference>
<dbReference type="Pfam" id="PF01619">
    <property type="entry name" value="Pro_dh"/>
    <property type="match status" value="1"/>
</dbReference>
<dbReference type="Gene3D" id="1.20.5.460">
    <property type="entry name" value="Single helix bin"/>
    <property type="match status" value="1"/>
</dbReference>
<dbReference type="EC" id="1.2.1.88" evidence="5"/>
<comment type="catalytic activity">
    <reaction evidence="5">
        <text>L-proline + a quinone = (S)-1-pyrroline-5-carboxylate + a quinol + H(+)</text>
        <dbReference type="Rhea" id="RHEA:23784"/>
        <dbReference type="ChEBI" id="CHEBI:15378"/>
        <dbReference type="ChEBI" id="CHEBI:17388"/>
        <dbReference type="ChEBI" id="CHEBI:24646"/>
        <dbReference type="ChEBI" id="CHEBI:60039"/>
        <dbReference type="ChEBI" id="CHEBI:132124"/>
        <dbReference type="EC" id="1.5.5.2"/>
    </reaction>
</comment>
<feature type="active site" evidence="6">
    <location>
        <position position="832"/>
    </location>
</feature>
<comment type="catalytic activity">
    <reaction evidence="4 5">
        <text>L-glutamate 5-semialdehyde + NAD(+) + H2O = L-glutamate + NADH + 2 H(+)</text>
        <dbReference type="Rhea" id="RHEA:30235"/>
        <dbReference type="ChEBI" id="CHEBI:15377"/>
        <dbReference type="ChEBI" id="CHEBI:15378"/>
        <dbReference type="ChEBI" id="CHEBI:29985"/>
        <dbReference type="ChEBI" id="CHEBI:57540"/>
        <dbReference type="ChEBI" id="CHEBI:57945"/>
        <dbReference type="ChEBI" id="CHEBI:58066"/>
        <dbReference type="EC" id="1.2.1.88"/>
    </reaction>
</comment>
<name>A0A1G5QBL2_9GAMM</name>
<keyword evidence="5" id="KW-0274">FAD</keyword>
<dbReference type="FunFam" id="3.40.309.10:FF:000005">
    <property type="entry name" value="1-pyrroline-5-carboxylate dehydrogenase 1"/>
    <property type="match status" value="1"/>
</dbReference>
<dbReference type="UniPathway" id="UPA00261">
    <property type="reaction ID" value="UER00373"/>
</dbReference>
<organism evidence="11 12">
    <name type="scientific">Thiohalomonas denitrificans</name>
    <dbReference type="NCBI Taxonomy" id="415747"/>
    <lineage>
        <taxon>Bacteria</taxon>
        <taxon>Pseudomonadati</taxon>
        <taxon>Pseudomonadota</taxon>
        <taxon>Gammaproteobacteria</taxon>
        <taxon>Thiohalomonadales</taxon>
        <taxon>Thiohalomonadaceae</taxon>
        <taxon>Thiohalomonas</taxon>
    </lineage>
</organism>
<dbReference type="Proteomes" id="UP000199648">
    <property type="component" value="Unassembled WGS sequence"/>
</dbReference>
<dbReference type="InterPro" id="IPR029041">
    <property type="entry name" value="FAD-linked_oxidoreductase-like"/>
</dbReference>
<comment type="function">
    <text evidence="5">Oxidizes proline to glutamate for use as a carbon and nitrogen source.</text>
</comment>
<dbReference type="InterPro" id="IPR016161">
    <property type="entry name" value="Ald_DH/histidinol_DH"/>
</dbReference>
<dbReference type="SUPFAM" id="SSF81935">
    <property type="entry name" value="N-terminal domain of bifunctional PutA protein"/>
    <property type="match status" value="1"/>
</dbReference>
<dbReference type="Pfam" id="PF18327">
    <property type="entry name" value="PRODH"/>
    <property type="match status" value="1"/>
</dbReference>
<evidence type="ECO:0000259" key="8">
    <source>
        <dbReference type="Pfam" id="PF01619"/>
    </source>
</evidence>
<feature type="domain" description="Proline dehydrogenase PutA" evidence="9">
    <location>
        <begin position="68"/>
        <end position="182"/>
    </location>
</feature>
<dbReference type="InterPro" id="IPR016160">
    <property type="entry name" value="Ald_DH_CS_CYS"/>
</dbReference>
<dbReference type="CDD" id="cd07125">
    <property type="entry name" value="ALDH_PutA-P5CDH"/>
    <property type="match status" value="1"/>
</dbReference>
<sequence>MPATIDNLSPQCPLPPAFGESHLADEARCIEQLLDAASFSPEVSQRIEARAAALVRTVRKSRRPQLPLDAFLGEYGLDSEEGVLLMCLAEGLLRIPDPATADRLIRDKLVPAHWDAHIGRSPSPLVNASTWGLLLTGRLVALSRDGGEPSPGRVLSRMLARSSEPMLRGALNGAMHLLARQFVMGRSIDEALHRSAEGDAARYRYSYDMLGEAALTRDDAANYRDAYANAIVAVGGTTSGELLARPGISIKLSALHPRYEYAQRCRTVPELAGVLAELAALAHEHGVPLTIDAEEAHRLELSLEVFQRTLADPRLVGSESLGLAVQAYQKRAPAVLEWLSTLARTLRHRIPVRLVKGAYWDYEIKQAQQLGLPGYPVYTRKAHSDVAYLACARHLFASDRLYPQFATHNAHTVAAILYLADGRPFEFQRLHGMGEALYNDLVRDGVAACRVYAPVGSHQELLPYLVRRLLENGANTSFVHRIADPDIPVERLAADPAQRIHTRGTSPNPAIPLPDALYGAERRNSRGLALDNCRDQTALYAALHGQLQHDWNAAPMIGGEMISGRVRPVTSPHDRQCRVGQVWEADAQIARRAMESARSGARAWSATPVAERSEALRRAADLMESNYPTLIALCIREGGRTLPDALADVREAVDFLRYYATLAEHDLAPRTLPGPTGEENRLLYEGRGVIACISPWNFPVAIFTGQIAAALVAGNAVVAKPAHQTPLVGMQICRLLHQAGVPPAVLHYLPGPSAAVAPTLLSHPALAGVLFTGSTASARHIQRTLAARDGPLLPLIAETGGVNAMVVDSSALPEQVVVDVLRSAFNSAGQRCSALRLLCLQEECAERVLGLLSGALAELHIGDPLEPDTDIGPVIDEAARDTLDRHIRRMEKQQRLVACAALPPAAAKGCYVAPCIFELDDAGVLREEVFGPILHVVRYRGGDLEALLDTINASGHGLTFGIHSRVDATVRRVAERIGAGNVYINRDIIGATVGVQPFGGRGLSGTGPKAGGPDYLRPLVQEKSIATNTAAVGGNTGLLAGSDEE</sequence>
<dbReference type="RefSeq" id="WP_092995715.1">
    <property type="nucleotide sequence ID" value="NZ_FMWD01000005.1"/>
</dbReference>
<dbReference type="InterPro" id="IPR025703">
    <property type="entry name" value="Bifunct_PutA"/>
</dbReference>
<dbReference type="STRING" id="415747.SAMN03097708_01823"/>
<dbReference type="InterPro" id="IPR050485">
    <property type="entry name" value="Proline_metab_enzyme"/>
</dbReference>
<dbReference type="InterPro" id="IPR041349">
    <property type="entry name" value="PRODH"/>
</dbReference>
<feature type="domain" description="Proline utilization A proline dehydrogenase N-terminal" evidence="10">
    <location>
        <begin position="22"/>
        <end position="59"/>
    </location>
</feature>
<keyword evidence="5" id="KW-0238">DNA-binding</keyword>
<dbReference type="GO" id="GO:0010133">
    <property type="term" value="P:L-proline catabolic process to L-glutamate"/>
    <property type="evidence" value="ECO:0007669"/>
    <property type="project" value="UniProtKB-UniRule"/>
</dbReference>
<dbReference type="InterPro" id="IPR005933">
    <property type="entry name" value="PutA_C"/>
</dbReference>
<dbReference type="PIRSF" id="PIRSF000197">
    <property type="entry name" value="Bifunct_PutA"/>
    <property type="match status" value="1"/>
</dbReference>
<dbReference type="PANTHER" id="PTHR42862:SF1">
    <property type="entry name" value="DELTA-1-PYRROLINE-5-CARBOXYLATE DEHYDROGENASE 2, ISOFORM A-RELATED"/>
    <property type="match status" value="1"/>
</dbReference>
<keyword evidence="5" id="KW-0805">Transcription regulation</keyword>
<evidence type="ECO:0000256" key="5">
    <source>
        <dbReference type="PIRNR" id="PIRNR000197"/>
    </source>
</evidence>